<comment type="caution">
    <text evidence="2">The sequence shown here is derived from an EMBL/GenBank/DDBJ whole genome shotgun (WGS) entry which is preliminary data.</text>
</comment>
<dbReference type="InterPro" id="IPR018720">
    <property type="entry name" value="DUF2249"/>
</dbReference>
<sequence>MSSNRADRGSERLDAREIEGNPFDDITAALVELAEGESLLLVSGFEPTPLYDVLERRGFGYETTRRSPTEWHVKITRA</sequence>
<name>A0ABD6CZM5_9EURY</name>
<accession>A0ABD6CZM5</accession>
<reference evidence="2 3" key="1">
    <citation type="journal article" date="2019" name="Int. J. Syst. Evol. Microbiol.">
        <title>The Global Catalogue of Microorganisms (GCM) 10K type strain sequencing project: providing services to taxonomists for standard genome sequencing and annotation.</title>
        <authorList>
            <consortium name="The Broad Institute Genomics Platform"/>
            <consortium name="The Broad Institute Genome Sequencing Center for Infectious Disease"/>
            <person name="Wu L."/>
            <person name="Ma J."/>
        </authorList>
    </citation>
    <scope>NUCLEOTIDE SEQUENCE [LARGE SCALE GENOMIC DNA]</scope>
    <source>
        <strain evidence="2 3">CGMCC 1.10594</strain>
    </source>
</reference>
<dbReference type="Proteomes" id="UP001597075">
    <property type="component" value="Unassembled WGS sequence"/>
</dbReference>
<feature type="domain" description="DUF2249" evidence="1">
    <location>
        <begin position="13"/>
        <end position="77"/>
    </location>
</feature>
<evidence type="ECO:0000313" key="3">
    <source>
        <dbReference type="Proteomes" id="UP001597075"/>
    </source>
</evidence>
<dbReference type="RefSeq" id="WP_256405633.1">
    <property type="nucleotide sequence ID" value="NZ_CP187151.1"/>
</dbReference>
<proteinExistence type="predicted"/>
<evidence type="ECO:0000259" key="1">
    <source>
        <dbReference type="Pfam" id="PF10006"/>
    </source>
</evidence>
<dbReference type="Pfam" id="PF10006">
    <property type="entry name" value="DUF2249"/>
    <property type="match status" value="1"/>
</dbReference>
<gene>
    <name evidence="2" type="ORF">ACFSBJ_07015</name>
</gene>
<keyword evidence="3" id="KW-1185">Reference proteome</keyword>
<evidence type="ECO:0000313" key="2">
    <source>
        <dbReference type="EMBL" id="MFD1633486.1"/>
    </source>
</evidence>
<dbReference type="EMBL" id="JBHUDL010000009">
    <property type="protein sequence ID" value="MFD1633486.1"/>
    <property type="molecule type" value="Genomic_DNA"/>
</dbReference>
<protein>
    <submittedName>
        <fullName evidence="2">DUF2249 domain-containing protein</fullName>
    </submittedName>
</protein>
<dbReference type="AlphaFoldDB" id="A0ABD6CZM5"/>
<organism evidence="2 3">
    <name type="scientific">Haloplanus ruber</name>
    <dbReference type="NCBI Taxonomy" id="869892"/>
    <lineage>
        <taxon>Archaea</taxon>
        <taxon>Methanobacteriati</taxon>
        <taxon>Methanobacteriota</taxon>
        <taxon>Stenosarchaea group</taxon>
        <taxon>Halobacteria</taxon>
        <taxon>Halobacteriales</taxon>
        <taxon>Haloferacaceae</taxon>
        <taxon>Haloplanus</taxon>
    </lineage>
</organism>